<comment type="function">
    <text evidence="16">Core subunit of the mitochondrial membrane respiratory chain NADH dehydrogenase (Complex I) which catalyzes electron transfer from NADH through the respiratory chain, using ubiquinone as an electron acceptor. Essential for the catalytic activity and assembly of complex I.</text>
</comment>
<evidence type="ECO:0000256" key="16">
    <source>
        <dbReference type="RuleBase" id="RU003404"/>
    </source>
</evidence>
<evidence type="ECO:0000256" key="6">
    <source>
        <dbReference type="ARBA" id="ARBA00022692"/>
    </source>
</evidence>
<feature type="transmembrane region" description="Helical" evidence="16">
    <location>
        <begin position="54"/>
        <end position="78"/>
    </location>
</feature>
<dbReference type="PANTHER" id="PTHR42829">
    <property type="entry name" value="NADH-UBIQUINONE OXIDOREDUCTASE CHAIN 5"/>
    <property type="match status" value="1"/>
</dbReference>
<evidence type="ECO:0000259" key="17">
    <source>
        <dbReference type="Pfam" id="PF00361"/>
    </source>
</evidence>
<name>A0A6H1PGB2_9MOLL</name>
<feature type="transmembrane region" description="Helical" evidence="16">
    <location>
        <begin position="342"/>
        <end position="361"/>
    </location>
</feature>
<accession>A0A6H1PGB2</accession>
<feature type="transmembrane region" description="Helical" evidence="16">
    <location>
        <begin position="240"/>
        <end position="264"/>
    </location>
</feature>
<feature type="transmembrane region" description="Helical" evidence="16">
    <location>
        <begin position="176"/>
        <end position="192"/>
    </location>
</feature>
<dbReference type="Pfam" id="PF00361">
    <property type="entry name" value="Proton_antipo_M"/>
    <property type="match status" value="1"/>
</dbReference>
<evidence type="ECO:0000256" key="7">
    <source>
        <dbReference type="ARBA" id="ARBA00022792"/>
    </source>
</evidence>
<keyword evidence="11 16" id="KW-0520">NAD</keyword>
<dbReference type="Pfam" id="PF00662">
    <property type="entry name" value="Proton_antipo_N"/>
    <property type="match status" value="1"/>
</dbReference>
<feature type="domain" description="NADH:quinone oxidoreductase/Mrp antiporter transmembrane" evidence="17">
    <location>
        <begin position="110"/>
        <end position="388"/>
    </location>
</feature>
<organism evidence="20">
    <name type="scientific">Callochiton steinenii</name>
    <dbReference type="NCBI Taxonomy" id="2719128"/>
    <lineage>
        <taxon>Eukaryota</taxon>
        <taxon>Metazoa</taxon>
        <taxon>Spiralia</taxon>
        <taxon>Lophotrochozoa</taxon>
        <taxon>Mollusca</taxon>
        <taxon>Polyplacophora</taxon>
        <taxon>Neoloricata</taxon>
        <taxon>Chitonida</taxon>
        <taxon>Chitonina</taxon>
        <taxon>Callochitonidae</taxon>
        <taxon>Callochiton</taxon>
    </lineage>
</organism>
<evidence type="ECO:0000259" key="18">
    <source>
        <dbReference type="Pfam" id="PF00662"/>
    </source>
</evidence>
<dbReference type="GO" id="GO:0008137">
    <property type="term" value="F:NADH dehydrogenase (ubiquinone) activity"/>
    <property type="evidence" value="ECO:0007669"/>
    <property type="project" value="UniProtKB-EC"/>
</dbReference>
<geneLocation type="mitochondrion" evidence="20"/>
<evidence type="ECO:0000256" key="10">
    <source>
        <dbReference type="ARBA" id="ARBA00022989"/>
    </source>
</evidence>
<dbReference type="GO" id="GO:0003954">
    <property type="term" value="F:NADH dehydrogenase activity"/>
    <property type="evidence" value="ECO:0007669"/>
    <property type="project" value="TreeGrafter"/>
</dbReference>
<dbReference type="GO" id="GO:0015990">
    <property type="term" value="P:electron transport coupled proton transport"/>
    <property type="evidence" value="ECO:0007669"/>
    <property type="project" value="TreeGrafter"/>
</dbReference>
<dbReference type="InterPro" id="IPR001516">
    <property type="entry name" value="Proton_antipo_N"/>
</dbReference>
<protein>
    <recommendedName>
        <fullName evidence="3 16">NADH-ubiquinone oxidoreductase chain 5</fullName>
        <ecNumber evidence="2 16">7.1.1.2</ecNumber>
    </recommendedName>
</protein>
<evidence type="ECO:0000256" key="3">
    <source>
        <dbReference type="ARBA" id="ARBA00021096"/>
    </source>
</evidence>
<evidence type="ECO:0000256" key="11">
    <source>
        <dbReference type="ARBA" id="ARBA00023027"/>
    </source>
</evidence>
<feature type="transmembrane region" description="Helical" evidence="16">
    <location>
        <begin position="213"/>
        <end position="234"/>
    </location>
</feature>
<comment type="catalytic activity">
    <reaction evidence="15 16">
        <text>a ubiquinone + NADH + 5 H(+)(in) = a ubiquinol + NAD(+) + 4 H(+)(out)</text>
        <dbReference type="Rhea" id="RHEA:29091"/>
        <dbReference type="Rhea" id="RHEA-COMP:9565"/>
        <dbReference type="Rhea" id="RHEA-COMP:9566"/>
        <dbReference type="ChEBI" id="CHEBI:15378"/>
        <dbReference type="ChEBI" id="CHEBI:16389"/>
        <dbReference type="ChEBI" id="CHEBI:17976"/>
        <dbReference type="ChEBI" id="CHEBI:57540"/>
        <dbReference type="ChEBI" id="CHEBI:57945"/>
        <dbReference type="EC" id="7.1.1.2"/>
    </reaction>
</comment>
<feature type="transmembrane region" description="Helical" evidence="16">
    <location>
        <begin position="12"/>
        <end position="34"/>
    </location>
</feature>
<keyword evidence="7" id="KW-0999">Mitochondrion inner membrane</keyword>
<evidence type="ECO:0000256" key="14">
    <source>
        <dbReference type="ARBA" id="ARBA00023136"/>
    </source>
</evidence>
<evidence type="ECO:0000256" key="13">
    <source>
        <dbReference type="ARBA" id="ARBA00023128"/>
    </source>
</evidence>
<dbReference type="InterPro" id="IPR010934">
    <property type="entry name" value="NADH_DH_su5_C"/>
</dbReference>
<evidence type="ECO:0000256" key="2">
    <source>
        <dbReference type="ARBA" id="ARBA00012944"/>
    </source>
</evidence>
<dbReference type="InterPro" id="IPR003945">
    <property type="entry name" value="NU5C-like"/>
</dbReference>
<evidence type="ECO:0000256" key="12">
    <source>
        <dbReference type="ARBA" id="ARBA00023075"/>
    </source>
</evidence>
<dbReference type="InterPro" id="IPR001750">
    <property type="entry name" value="ND/Mrp_TM"/>
</dbReference>
<dbReference type="EC" id="7.1.1.2" evidence="2 16"/>
<keyword evidence="12 16" id="KW-0830">Ubiquinone</keyword>
<feature type="transmembrane region" description="Helical" evidence="16">
    <location>
        <begin position="146"/>
        <end position="164"/>
    </location>
</feature>
<evidence type="ECO:0000256" key="8">
    <source>
        <dbReference type="ARBA" id="ARBA00022967"/>
    </source>
</evidence>
<gene>
    <name evidence="20" type="primary">ND5</name>
</gene>
<evidence type="ECO:0000256" key="1">
    <source>
        <dbReference type="ARBA" id="ARBA00004448"/>
    </source>
</evidence>
<dbReference type="PRINTS" id="PR01434">
    <property type="entry name" value="NADHDHGNASE5"/>
</dbReference>
<keyword evidence="13 16" id="KW-0496">Mitochondrion</keyword>
<dbReference type="PANTHER" id="PTHR42829:SF2">
    <property type="entry name" value="NADH-UBIQUINONE OXIDOREDUCTASE CHAIN 5"/>
    <property type="match status" value="1"/>
</dbReference>
<evidence type="ECO:0000256" key="15">
    <source>
        <dbReference type="ARBA" id="ARBA00049551"/>
    </source>
</evidence>
<feature type="transmembrane region" description="Helical" evidence="16">
    <location>
        <begin position="303"/>
        <end position="321"/>
    </location>
</feature>
<feature type="domain" description="NADH-Ubiquinone oxidoreductase (complex I) chain 5 N-terminal" evidence="18">
    <location>
        <begin position="44"/>
        <end position="91"/>
    </location>
</feature>
<evidence type="ECO:0000313" key="20">
    <source>
        <dbReference type="EMBL" id="QIZ12659.1"/>
    </source>
</evidence>
<proteinExistence type="inferred from homology"/>
<feature type="transmembrane region" description="Helical" evidence="16">
    <location>
        <begin position="90"/>
        <end position="108"/>
    </location>
</feature>
<feature type="transmembrane region" description="Helical" evidence="16">
    <location>
        <begin position="457"/>
        <end position="475"/>
    </location>
</feature>
<dbReference type="AlphaFoldDB" id="A0A6H1PGB2"/>
<comment type="similarity">
    <text evidence="16">Belongs to the complex I subunit 5 family.</text>
</comment>
<keyword evidence="9" id="KW-0249">Electron transport</keyword>
<keyword evidence="10 16" id="KW-1133">Transmembrane helix</keyword>
<reference evidence="20" key="1">
    <citation type="journal article" date="2020" name="BMC Evol. Biol.">
        <title>A mitogenomic phylogeny of chitons (Mollusca: Polyplacophora).</title>
        <authorList>
            <person name="Irisarri I."/>
            <person name="Uribe J.E."/>
            <person name="Eernisse D.J."/>
            <person name="Zardoya R."/>
        </authorList>
    </citation>
    <scope>NUCLEOTIDE SEQUENCE</scope>
</reference>
<feature type="transmembrane region" description="Helical" evidence="16">
    <location>
        <begin position="418"/>
        <end position="442"/>
    </location>
</feature>
<keyword evidence="8" id="KW-1278">Translocase</keyword>
<dbReference type="GO" id="GO:0042773">
    <property type="term" value="P:ATP synthesis coupled electron transport"/>
    <property type="evidence" value="ECO:0007669"/>
    <property type="project" value="InterPro"/>
</dbReference>
<evidence type="ECO:0000256" key="4">
    <source>
        <dbReference type="ARBA" id="ARBA00022448"/>
    </source>
</evidence>
<feature type="transmembrane region" description="Helical" evidence="16">
    <location>
        <begin position="373"/>
        <end position="398"/>
    </location>
</feature>
<evidence type="ECO:0000256" key="9">
    <source>
        <dbReference type="ARBA" id="ARBA00022982"/>
    </source>
</evidence>
<keyword evidence="5" id="KW-0679">Respiratory chain</keyword>
<evidence type="ECO:0000259" key="19">
    <source>
        <dbReference type="Pfam" id="PF06455"/>
    </source>
</evidence>
<evidence type="ECO:0000256" key="5">
    <source>
        <dbReference type="ARBA" id="ARBA00022660"/>
    </source>
</evidence>
<keyword evidence="6 16" id="KW-0812">Transmembrane</keyword>
<sequence length="571" mass="65046">MNFYNKTSGFSAIFLMFYVCMLMFIMFFMIMKNYSFNLEMIFFHMNSSFISFPIYVDWVSITFSMIVCFISSCVMVFTHSYMATDPFIKRFSWIVMLFVLSMNFLVFIPSLISLLLGWDGLGLVSFCLVIYYQNPKSLGAGVMTGLMNRIGDVAILMSIGWVASEGHWNIFSFSEFWFSSSTMIMILIAGMTKSAQIPFCSWLPAAMAAPTPVSALVHSSTLVTAGVFLLIRFYPFLSSFWFFNFILLIIGTITMTMAGIAANYEMDLKKIIALSTLSQLGVMMMSIGSGLPLLSLMHLFTHAMFKALLFLCAGSIIHSNFNNQDIRKMSQLWSQMPLSSSCMNIANLALCGFPFMAGFYSKDLIIEMMIMNQLNLIIMFLLLVSTMLTVMYTFRLSFMILWSEMKQMQMLAPSDDSIFITLPIIMLTIAAITGGCIMSWSLNTYFPMIFIATNDKILALFISLAGGIMMMMKFYNKQINTVNFLTFFLSRMWFMTDLSNNLSSKNFLQTSFFIMKYVDLGWLEIMEGEGIFMNILFLTKNSQMMQKGPFNFFVSLMIMSMSVVIVLLLLN</sequence>
<dbReference type="GO" id="GO:0005743">
    <property type="term" value="C:mitochondrial inner membrane"/>
    <property type="evidence" value="ECO:0007669"/>
    <property type="project" value="UniProtKB-SubCell"/>
</dbReference>
<dbReference type="EMBL" id="MN864061">
    <property type="protein sequence ID" value="QIZ12659.1"/>
    <property type="molecule type" value="Genomic_DNA"/>
</dbReference>
<feature type="transmembrane region" description="Helical" evidence="16">
    <location>
        <begin position="550"/>
        <end position="570"/>
    </location>
</feature>
<dbReference type="Pfam" id="PF06455">
    <property type="entry name" value="NADH5_C"/>
    <property type="match status" value="1"/>
</dbReference>
<feature type="domain" description="NADH dehydrogenase subunit 5 C-terminal" evidence="19">
    <location>
        <begin position="392"/>
        <end position="567"/>
    </location>
</feature>
<comment type="subcellular location">
    <subcellularLocation>
        <location evidence="1">Mitochondrion inner membrane</location>
        <topology evidence="1">Multi-pass membrane protein</topology>
    </subcellularLocation>
</comment>
<keyword evidence="14 16" id="KW-0472">Membrane</keyword>
<keyword evidence="4 16" id="KW-0813">Transport</keyword>